<dbReference type="CDD" id="cd00067">
    <property type="entry name" value="GAL4"/>
    <property type="match status" value="1"/>
</dbReference>
<feature type="region of interest" description="Disordered" evidence="7">
    <location>
        <begin position="126"/>
        <end position="172"/>
    </location>
</feature>
<evidence type="ECO:0000313" key="10">
    <source>
        <dbReference type="Proteomes" id="UP001165120"/>
    </source>
</evidence>
<comment type="caution">
    <text evidence="9">The sequence shown here is derived from an EMBL/GenBank/DDBJ whole genome shotgun (WGS) entry which is preliminary data.</text>
</comment>
<organism evidence="9 10">
    <name type="scientific">Candida boidinii</name>
    <name type="common">Yeast</name>
    <dbReference type="NCBI Taxonomy" id="5477"/>
    <lineage>
        <taxon>Eukaryota</taxon>
        <taxon>Fungi</taxon>
        <taxon>Dikarya</taxon>
        <taxon>Ascomycota</taxon>
        <taxon>Saccharomycotina</taxon>
        <taxon>Pichiomycetes</taxon>
        <taxon>Pichiales</taxon>
        <taxon>Pichiaceae</taxon>
        <taxon>Ogataea</taxon>
        <taxon>Ogataea/Candida clade</taxon>
    </lineage>
</organism>
<protein>
    <submittedName>
        <fullName evidence="9">Unnamed protein product</fullName>
    </submittedName>
</protein>
<dbReference type="Pfam" id="PF00172">
    <property type="entry name" value="Zn_clus"/>
    <property type="match status" value="1"/>
</dbReference>
<proteinExistence type="predicted"/>
<evidence type="ECO:0000256" key="6">
    <source>
        <dbReference type="ARBA" id="ARBA00023242"/>
    </source>
</evidence>
<feature type="compositionally biased region" description="Low complexity" evidence="7">
    <location>
        <begin position="157"/>
        <end position="172"/>
    </location>
</feature>
<keyword evidence="4" id="KW-0238">DNA-binding</keyword>
<feature type="compositionally biased region" description="Low complexity" evidence="7">
    <location>
        <begin position="35"/>
        <end position="63"/>
    </location>
</feature>
<evidence type="ECO:0000259" key="8">
    <source>
        <dbReference type="PROSITE" id="PS50048"/>
    </source>
</evidence>
<dbReference type="GO" id="GO:0000978">
    <property type="term" value="F:RNA polymerase II cis-regulatory region sequence-specific DNA binding"/>
    <property type="evidence" value="ECO:0007669"/>
    <property type="project" value="TreeGrafter"/>
</dbReference>
<feature type="compositionally biased region" description="Basic and acidic residues" evidence="7">
    <location>
        <begin position="129"/>
        <end position="139"/>
    </location>
</feature>
<dbReference type="EMBL" id="BSXN01002587">
    <property type="protein sequence ID" value="GME77041.1"/>
    <property type="molecule type" value="Genomic_DNA"/>
</dbReference>
<dbReference type="SMART" id="SM00066">
    <property type="entry name" value="GAL4"/>
    <property type="match status" value="1"/>
</dbReference>
<dbReference type="InterPro" id="IPR001138">
    <property type="entry name" value="Zn2Cys6_DnaBD"/>
</dbReference>
<keyword evidence="2" id="KW-0862">Zinc</keyword>
<dbReference type="InterPro" id="IPR051430">
    <property type="entry name" value="Fungal_TF_Env_Response"/>
</dbReference>
<dbReference type="PANTHER" id="PTHR31944">
    <property type="entry name" value="HEME-RESPONSIVE ZINC FINGER TRANSCRIPTION FACTOR HAP1"/>
    <property type="match status" value="1"/>
</dbReference>
<dbReference type="PROSITE" id="PS50048">
    <property type="entry name" value="ZN2_CY6_FUNGAL_2"/>
    <property type="match status" value="1"/>
</dbReference>
<feature type="region of interest" description="Disordered" evidence="7">
    <location>
        <begin position="1"/>
        <end position="81"/>
    </location>
</feature>
<dbReference type="SUPFAM" id="SSF57701">
    <property type="entry name" value="Zn2/Cys6 DNA-binding domain"/>
    <property type="match status" value="1"/>
</dbReference>
<dbReference type="Proteomes" id="UP001165120">
    <property type="component" value="Unassembled WGS sequence"/>
</dbReference>
<dbReference type="AlphaFoldDB" id="A0A9W6WJE8"/>
<evidence type="ECO:0000313" key="9">
    <source>
        <dbReference type="EMBL" id="GME77041.1"/>
    </source>
</evidence>
<evidence type="ECO:0000256" key="4">
    <source>
        <dbReference type="ARBA" id="ARBA00023125"/>
    </source>
</evidence>
<dbReference type="GO" id="GO:0001228">
    <property type="term" value="F:DNA-binding transcription activator activity, RNA polymerase II-specific"/>
    <property type="evidence" value="ECO:0007669"/>
    <property type="project" value="TreeGrafter"/>
</dbReference>
<keyword evidence="1" id="KW-0479">Metal-binding</keyword>
<feature type="domain" description="Zn(2)-C6 fungal-type" evidence="8">
    <location>
        <begin position="87"/>
        <end position="120"/>
    </location>
</feature>
<name>A0A9W6WJE8_CANBO</name>
<evidence type="ECO:0000256" key="1">
    <source>
        <dbReference type="ARBA" id="ARBA00022723"/>
    </source>
</evidence>
<feature type="compositionally biased region" description="Polar residues" evidence="7">
    <location>
        <begin position="7"/>
        <end position="18"/>
    </location>
</feature>
<feature type="compositionally biased region" description="Polar residues" evidence="7">
    <location>
        <begin position="140"/>
        <end position="151"/>
    </location>
</feature>
<evidence type="ECO:0000256" key="7">
    <source>
        <dbReference type="SAM" id="MobiDB-lite"/>
    </source>
</evidence>
<keyword evidence="3" id="KW-0805">Transcription regulation</keyword>
<dbReference type="PANTHER" id="PTHR31944:SF131">
    <property type="entry name" value="HEME-RESPONSIVE ZINC FINGER TRANSCRIPTION FACTOR HAP1"/>
    <property type="match status" value="1"/>
</dbReference>
<dbReference type="GO" id="GO:0005634">
    <property type="term" value="C:nucleus"/>
    <property type="evidence" value="ECO:0007669"/>
    <property type="project" value="TreeGrafter"/>
</dbReference>
<keyword evidence="6" id="KW-0539">Nucleus</keyword>
<dbReference type="GO" id="GO:0008270">
    <property type="term" value="F:zinc ion binding"/>
    <property type="evidence" value="ECO:0007669"/>
    <property type="project" value="InterPro"/>
</dbReference>
<reference evidence="9" key="1">
    <citation type="submission" date="2023-04" db="EMBL/GenBank/DDBJ databases">
        <title>Candida boidinii NBRC 10035.</title>
        <authorList>
            <person name="Ichikawa N."/>
            <person name="Sato H."/>
            <person name="Tonouchi N."/>
        </authorList>
    </citation>
    <scope>NUCLEOTIDE SEQUENCE</scope>
    <source>
        <strain evidence="9">NBRC 10035</strain>
    </source>
</reference>
<keyword evidence="10" id="KW-1185">Reference proteome</keyword>
<evidence type="ECO:0000256" key="5">
    <source>
        <dbReference type="ARBA" id="ARBA00023163"/>
    </source>
</evidence>
<evidence type="ECO:0000256" key="2">
    <source>
        <dbReference type="ARBA" id="ARBA00022833"/>
    </source>
</evidence>
<keyword evidence="5" id="KW-0804">Transcription</keyword>
<dbReference type="Gene3D" id="4.10.240.10">
    <property type="entry name" value="Zn(2)-C6 fungal-type DNA-binding domain"/>
    <property type="match status" value="1"/>
</dbReference>
<dbReference type="InterPro" id="IPR036864">
    <property type="entry name" value="Zn2-C6_fun-type_DNA-bd_sf"/>
</dbReference>
<evidence type="ECO:0000256" key="3">
    <source>
        <dbReference type="ARBA" id="ARBA00023015"/>
    </source>
</evidence>
<accession>A0A9W6WJE8</accession>
<gene>
    <name evidence="9" type="ORF">Cboi02_000540400</name>
</gene>
<sequence>MVPNIEGSDSSASRTPAETSPVRGNPPPSHPTVISSSSTVATATPAMATETSAKATATSPSETQRLSDQQEHTANKRRRRRNKVTYSCLPCRKRRVRCDRGKPVCNSCLKYTAGILNCVYADEGINSGSKKESASERNETTQPYKSKNFQRGRTDSFESNSNNTEYSYNSNEDISTTTESFSSFKNNGFYLNPNENEDDPFFINDGDFPPITNHDSIFEYLNPNYTAVKESLKAPCFSLKSEKIRTKLIYHQPGKTKFFGLLSYASLFRFQPEIFLIWKMSEGFYINEKKKWGTNKLITILNDVSSLRIRSGIEDDEKDKKFHDEIFRSNL</sequence>